<evidence type="ECO:0000256" key="1">
    <source>
        <dbReference type="SAM" id="SignalP"/>
    </source>
</evidence>
<evidence type="ECO:0008006" key="4">
    <source>
        <dbReference type="Google" id="ProtNLM"/>
    </source>
</evidence>
<gene>
    <name evidence="2" type="ORF">SAMN05660209_02816</name>
</gene>
<dbReference type="Proteomes" id="UP000198921">
    <property type="component" value="Unassembled WGS sequence"/>
</dbReference>
<reference evidence="3" key="1">
    <citation type="submission" date="2016-10" db="EMBL/GenBank/DDBJ databases">
        <authorList>
            <person name="Varghese N."/>
            <person name="Submissions S."/>
        </authorList>
    </citation>
    <scope>NUCLEOTIDE SEQUENCE [LARGE SCALE GENOMIC DNA]</scope>
    <source>
        <strain evidence="3">DSM 45422</strain>
    </source>
</reference>
<protein>
    <recommendedName>
        <fullName evidence="4">Lipoprotein</fullName>
    </recommendedName>
</protein>
<dbReference type="OrthoDB" id="5190460at2"/>
<organism evidence="2 3">
    <name type="scientific">Geodermatophilus africanus</name>
    <dbReference type="NCBI Taxonomy" id="1137993"/>
    <lineage>
        <taxon>Bacteria</taxon>
        <taxon>Bacillati</taxon>
        <taxon>Actinomycetota</taxon>
        <taxon>Actinomycetes</taxon>
        <taxon>Geodermatophilales</taxon>
        <taxon>Geodermatophilaceae</taxon>
        <taxon>Geodermatophilus</taxon>
    </lineage>
</organism>
<sequence>MPRCRIWAVPAAALALTACAGAGLDRSSAEACDVLAAWSASGSPADRREEVTARVEGLLEESGTTPLTDPFGRFRDTRESDLDYAAVVEAGANVLRACGDHGWERPEG</sequence>
<keyword evidence="3" id="KW-1185">Reference proteome</keyword>
<accession>A0A1H3JU99</accession>
<dbReference type="STRING" id="1137993.SAMN05660209_02816"/>
<feature type="signal peptide" evidence="1">
    <location>
        <begin position="1"/>
        <end position="22"/>
    </location>
</feature>
<proteinExistence type="predicted"/>
<name>A0A1H3JU99_9ACTN</name>
<keyword evidence="1" id="KW-0732">Signal</keyword>
<dbReference type="AlphaFoldDB" id="A0A1H3JU99"/>
<dbReference type="EMBL" id="FNOT01000007">
    <property type="protein sequence ID" value="SDY42844.1"/>
    <property type="molecule type" value="Genomic_DNA"/>
</dbReference>
<evidence type="ECO:0000313" key="2">
    <source>
        <dbReference type="EMBL" id="SDY42844.1"/>
    </source>
</evidence>
<dbReference type="RefSeq" id="WP_091157316.1">
    <property type="nucleotide sequence ID" value="NZ_FNOT01000007.1"/>
</dbReference>
<dbReference type="PROSITE" id="PS51257">
    <property type="entry name" value="PROKAR_LIPOPROTEIN"/>
    <property type="match status" value="1"/>
</dbReference>
<feature type="chain" id="PRO_5039235426" description="Lipoprotein" evidence="1">
    <location>
        <begin position="23"/>
        <end position="108"/>
    </location>
</feature>
<evidence type="ECO:0000313" key="3">
    <source>
        <dbReference type="Proteomes" id="UP000198921"/>
    </source>
</evidence>